<dbReference type="HOGENOM" id="CLU_2174437_0_0_1"/>
<evidence type="ECO:0000256" key="4">
    <source>
        <dbReference type="ARBA" id="ARBA00022723"/>
    </source>
</evidence>
<evidence type="ECO:0000256" key="6">
    <source>
        <dbReference type="ARBA" id="ARBA00022786"/>
    </source>
</evidence>
<comment type="catalytic activity">
    <reaction evidence="1">
        <text>S-ubiquitinyl-[E2 ubiquitin-conjugating enzyme]-L-cysteine + [acceptor protein]-L-lysine = [E2 ubiquitin-conjugating enzyme]-L-cysteine + N(6)-ubiquitinyl-[acceptor protein]-L-lysine.</text>
        <dbReference type="EC" id="2.3.2.27"/>
    </reaction>
</comment>
<dbReference type="PANTHER" id="PTHR22937">
    <property type="entry name" value="E3 UBIQUITIN-PROTEIN LIGASE RNF165"/>
    <property type="match status" value="1"/>
</dbReference>
<keyword evidence="5 8" id="KW-0863">Zinc-finger</keyword>
<dbReference type="InterPro" id="IPR001841">
    <property type="entry name" value="Znf_RING"/>
</dbReference>
<dbReference type="Gene3D" id="3.30.40.10">
    <property type="entry name" value="Zinc/RING finger domain, C3HC4 (zinc finger)"/>
    <property type="match status" value="1"/>
</dbReference>
<organism evidence="11">
    <name type="scientific">Arabidopsis lyrata subsp. lyrata</name>
    <name type="common">Lyre-leaved rock-cress</name>
    <dbReference type="NCBI Taxonomy" id="81972"/>
    <lineage>
        <taxon>Eukaryota</taxon>
        <taxon>Viridiplantae</taxon>
        <taxon>Streptophyta</taxon>
        <taxon>Embryophyta</taxon>
        <taxon>Tracheophyta</taxon>
        <taxon>Spermatophyta</taxon>
        <taxon>Magnoliopsida</taxon>
        <taxon>eudicotyledons</taxon>
        <taxon>Gunneridae</taxon>
        <taxon>Pentapetalae</taxon>
        <taxon>rosids</taxon>
        <taxon>malvids</taxon>
        <taxon>Brassicales</taxon>
        <taxon>Brassicaceae</taxon>
        <taxon>Camelineae</taxon>
        <taxon>Arabidopsis</taxon>
    </lineage>
</organism>
<evidence type="ECO:0000256" key="2">
    <source>
        <dbReference type="ARBA" id="ARBA00012483"/>
    </source>
</evidence>
<dbReference type="PANTHER" id="PTHR22937:SF163">
    <property type="entry name" value="RING-TYPE E3 UBIQUITIN TRANSFERASE"/>
    <property type="match status" value="1"/>
</dbReference>
<dbReference type="InterPro" id="IPR013083">
    <property type="entry name" value="Znf_RING/FYVE/PHD"/>
</dbReference>
<dbReference type="EMBL" id="GL348716">
    <property type="protein sequence ID" value="EFH55166.1"/>
    <property type="molecule type" value="Genomic_DNA"/>
</dbReference>
<keyword evidence="6" id="KW-0833">Ubl conjugation pathway</keyword>
<dbReference type="SUPFAM" id="SSF57850">
    <property type="entry name" value="RING/U-box"/>
    <property type="match status" value="1"/>
</dbReference>
<evidence type="ECO:0000256" key="5">
    <source>
        <dbReference type="ARBA" id="ARBA00022771"/>
    </source>
</evidence>
<dbReference type="PROSITE" id="PS50089">
    <property type="entry name" value="ZF_RING_2"/>
    <property type="match status" value="1"/>
</dbReference>
<dbReference type="EC" id="2.3.2.27" evidence="2"/>
<protein>
    <recommendedName>
        <fullName evidence="2">RING-type E3 ubiquitin transferase</fullName>
        <ecNumber evidence="2">2.3.2.27</ecNumber>
    </recommendedName>
</protein>
<evidence type="ECO:0000256" key="3">
    <source>
        <dbReference type="ARBA" id="ARBA00022679"/>
    </source>
</evidence>
<evidence type="ECO:0000259" key="9">
    <source>
        <dbReference type="PROSITE" id="PS50089"/>
    </source>
</evidence>
<feature type="domain" description="RING-type" evidence="9">
    <location>
        <begin position="66"/>
        <end position="106"/>
    </location>
</feature>
<dbReference type="GO" id="GO:0061630">
    <property type="term" value="F:ubiquitin protein ligase activity"/>
    <property type="evidence" value="ECO:0007669"/>
    <property type="project" value="UniProtKB-EC"/>
</dbReference>
<dbReference type="GO" id="GO:0016567">
    <property type="term" value="P:protein ubiquitination"/>
    <property type="evidence" value="ECO:0007669"/>
    <property type="project" value="UniProtKB-UniPathway"/>
</dbReference>
<evidence type="ECO:0000313" key="10">
    <source>
        <dbReference type="EMBL" id="EFH55166.1"/>
    </source>
</evidence>
<dbReference type="Gramene" id="Al_scaffold_0004_730">
    <property type="protein sequence ID" value="Al_scaffold_0004_730"/>
    <property type="gene ID" value="Al_scaffold_0004_730"/>
</dbReference>
<reference evidence="11" key="1">
    <citation type="journal article" date="2011" name="Nat. Genet.">
        <title>The Arabidopsis lyrata genome sequence and the basis of rapid genome size change.</title>
        <authorList>
            <person name="Hu T.T."/>
            <person name="Pattyn P."/>
            <person name="Bakker E.G."/>
            <person name="Cao J."/>
            <person name="Cheng J.-F."/>
            <person name="Clark R.M."/>
            <person name="Fahlgren N."/>
            <person name="Fawcett J.A."/>
            <person name="Grimwood J."/>
            <person name="Gundlach H."/>
            <person name="Haberer G."/>
            <person name="Hollister J.D."/>
            <person name="Ossowski S."/>
            <person name="Ottilar R.P."/>
            <person name="Salamov A.A."/>
            <person name="Schneeberger K."/>
            <person name="Spannagl M."/>
            <person name="Wang X."/>
            <person name="Yang L."/>
            <person name="Nasrallah M.E."/>
            <person name="Bergelson J."/>
            <person name="Carrington J.C."/>
            <person name="Gaut B.S."/>
            <person name="Schmutz J."/>
            <person name="Mayer K.F.X."/>
            <person name="Van de Peer Y."/>
            <person name="Grigoriev I.V."/>
            <person name="Nordborg M."/>
            <person name="Weigel D."/>
            <person name="Guo Y.-L."/>
        </authorList>
    </citation>
    <scope>NUCLEOTIDE SEQUENCE [LARGE SCALE GENOMIC DNA]</scope>
    <source>
        <strain evidence="11">cv. MN47</strain>
    </source>
</reference>
<dbReference type="InterPro" id="IPR045191">
    <property type="entry name" value="MBR1/2-like"/>
</dbReference>
<dbReference type="Pfam" id="PF13639">
    <property type="entry name" value="zf-RING_2"/>
    <property type="match status" value="1"/>
</dbReference>
<accession>D7LC22</accession>
<keyword evidence="7" id="KW-0862">Zinc</keyword>
<evidence type="ECO:0000256" key="1">
    <source>
        <dbReference type="ARBA" id="ARBA00000900"/>
    </source>
</evidence>
<proteinExistence type="predicted"/>
<evidence type="ECO:0000256" key="8">
    <source>
        <dbReference type="PROSITE-ProRule" id="PRU00175"/>
    </source>
</evidence>
<dbReference type="GO" id="GO:0008270">
    <property type="term" value="F:zinc ion binding"/>
    <property type="evidence" value="ECO:0007669"/>
    <property type="project" value="UniProtKB-KW"/>
</dbReference>
<dbReference type="eggNOG" id="KOG0800">
    <property type="taxonomic scope" value="Eukaryota"/>
</dbReference>
<name>D7LC22_ARALL</name>
<dbReference type="UniPathway" id="UPA00143"/>
<sequence>MTTRFLQFIGAIQISTESQTSLPILIYFKVTDYNFQAYSRIDTDILITELQTSKRIPTTTEENEDCIICLETFKGRDINSLACNHIYHHECISTWLYANKICPICRATDL</sequence>
<keyword evidence="11" id="KW-1185">Reference proteome</keyword>
<dbReference type="AlphaFoldDB" id="D7LC22"/>
<gene>
    <name evidence="10" type="ORF">ARALYDRAFT_668011</name>
</gene>
<keyword evidence="3" id="KW-0808">Transferase</keyword>
<keyword evidence="4" id="KW-0479">Metal-binding</keyword>
<evidence type="ECO:0000256" key="7">
    <source>
        <dbReference type="ARBA" id="ARBA00022833"/>
    </source>
</evidence>
<dbReference type="SMART" id="SM00184">
    <property type="entry name" value="RING"/>
    <property type="match status" value="1"/>
</dbReference>
<evidence type="ECO:0000313" key="11">
    <source>
        <dbReference type="Proteomes" id="UP000008694"/>
    </source>
</evidence>
<dbReference type="Proteomes" id="UP000008694">
    <property type="component" value="Unassembled WGS sequence"/>
</dbReference>